<evidence type="ECO:0000256" key="1">
    <source>
        <dbReference type="ARBA" id="ARBA00003616"/>
    </source>
</evidence>
<evidence type="ECO:0000256" key="8">
    <source>
        <dbReference type="ARBA" id="ARBA00022975"/>
    </source>
</evidence>
<feature type="binding site" evidence="11">
    <location>
        <position position="190"/>
    </location>
    <ligand>
        <name>FMN</name>
        <dbReference type="ChEBI" id="CHEBI:58210"/>
    </ligand>
</feature>
<gene>
    <name evidence="11" type="primary">pyrD</name>
    <name evidence="13" type="ORF">H8R91_10540</name>
</gene>
<feature type="binding site" evidence="11">
    <location>
        <begin position="69"/>
        <end position="73"/>
    </location>
    <ligand>
        <name>substrate</name>
    </ligand>
</feature>
<dbReference type="EC" id="1.3.-.-" evidence="11"/>
<dbReference type="InterPro" id="IPR005720">
    <property type="entry name" value="Dihydroorotate_DH_cat"/>
</dbReference>
<feature type="active site" description="Nucleophile" evidence="11">
    <location>
        <position position="129"/>
    </location>
</feature>
<keyword evidence="8 11" id="KW-0665">Pyrimidine biosynthesis</keyword>
<evidence type="ECO:0000256" key="4">
    <source>
        <dbReference type="ARBA" id="ARBA00008008"/>
    </source>
</evidence>
<feature type="binding site" evidence="11">
    <location>
        <position position="164"/>
    </location>
    <ligand>
        <name>FMN</name>
        <dbReference type="ChEBI" id="CHEBI:58210"/>
    </ligand>
</feature>
<evidence type="ECO:0000256" key="9">
    <source>
        <dbReference type="ARBA" id="ARBA00023002"/>
    </source>
</evidence>
<evidence type="ECO:0000256" key="2">
    <source>
        <dbReference type="ARBA" id="ARBA00004496"/>
    </source>
</evidence>
<keyword evidence="14" id="KW-1185">Reference proteome</keyword>
<feature type="binding site" evidence="11">
    <location>
        <begin position="264"/>
        <end position="265"/>
    </location>
    <ligand>
        <name>FMN</name>
        <dbReference type="ChEBI" id="CHEBI:58210"/>
    </ligand>
</feature>
<keyword evidence="7 11" id="KW-0288">FMN</keyword>
<dbReference type="SUPFAM" id="SSF51395">
    <property type="entry name" value="FMN-linked oxidoreductases"/>
    <property type="match status" value="1"/>
</dbReference>
<comment type="caution">
    <text evidence="13">The sequence shown here is derived from an EMBL/GenBank/DDBJ whole genome shotgun (WGS) entry which is preliminary data.</text>
</comment>
<feature type="binding site" evidence="11">
    <location>
        <begin position="242"/>
        <end position="243"/>
    </location>
    <ligand>
        <name>FMN</name>
        <dbReference type="ChEBI" id="CHEBI:58210"/>
    </ligand>
</feature>
<organism evidence="13 14">
    <name type="scientific">Ruminococcus intestinalis</name>
    <dbReference type="NCBI Taxonomy" id="2763066"/>
    <lineage>
        <taxon>Bacteria</taxon>
        <taxon>Bacillati</taxon>
        <taxon>Bacillota</taxon>
        <taxon>Clostridia</taxon>
        <taxon>Eubacteriales</taxon>
        <taxon>Oscillospiraceae</taxon>
        <taxon>Ruminococcus</taxon>
    </lineage>
</organism>
<comment type="function">
    <text evidence="1">Catalyzes the conversion of dihydroorotate to orotate with NAD(+) as electron acceptor.</text>
</comment>
<proteinExistence type="inferred from homology"/>
<evidence type="ECO:0000256" key="11">
    <source>
        <dbReference type="HAMAP-Rule" id="MF_00224"/>
    </source>
</evidence>
<evidence type="ECO:0000256" key="6">
    <source>
        <dbReference type="ARBA" id="ARBA00022630"/>
    </source>
</evidence>
<feature type="binding site" evidence="11">
    <location>
        <position position="45"/>
    </location>
    <ligand>
        <name>substrate</name>
    </ligand>
</feature>
<dbReference type="HAMAP" id="MF_00224">
    <property type="entry name" value="DHO_dh_type1"/>
    <property type="match status" value="1"/>
</dbReference>
<accession>A0ABR7HN88</accession>
<name>A0ABR7HN88_9FIRM</name>
<dbReference type="Proteomes" id="UP000636755">
    <property type="component" value="Unassembled WGS sequence"/>
</dbReference>
<feature type="binding site" evidence="11">
    <location>
        <begin position="45"/>
        <end position="46"/>
    </location>
    <ligand>
        <name>FMN</name>
        <dbReference type="ChEBI" id="CHEBI:58210"/>
    </ligand>
</feature>
<comment type="similarity">
    <text evidence="4 11">Belongs to the dihydroorotate dehydrogenase family. Type 1 subfamily.</text>
</comment>
<keyword evidence="9 11" id="KW-0560">Oxidoreductase</keyword>
<dbReference type="PROSITE" id="PS00911">
    <property type="entry name" value="DHODEHASE_1"/>
    <property type="match status" value="1"/>
</dbReference>
<dbReference type="PANTHER" id="PTHR48109:SF1">
    <property type="entry name" value="DIHYDROOROTATE DEHYDROGENASE (FUMARATE)"/>
    <property type="match status" value="1"/>
</dbReference>
<dbReference type="PANTHER" id="PTHR48109">
    <property type="entry name" value="DIHYDROOROTATE DEHYDROGENASE (QUINONE), MITOCHONDRIAL-RELATED"/>
    <property type="match status" value="1"/>
</dbReference>
<reference evidence="13 14" key="1">
    <citation type="submission" date="2020-08" db="EMBL/GenBank/DDBJ databases">
        <title>Genome public.</title>
        <authorList>
            <person name="Liu C."/>
            <person name="Sun Q."/>
        </authorList>
    </citation>
    <scope>NUCLEOTIDE SEQUENCE [LARGE SCALE GENOMIC DNA]</scope>
    <source>
        <strain evidence="13 14">NSJ-71</strain>
    </source>
</reference>
<evidence type="ECO:0000313" key="13">
    <source>
        <dbReference type="EMBL" id="MBC5728947.1"/>
    </source>
</evidence>
<dbReference type="EMBL" id="JACOPS010000005">
    <property type="protein sequence ID" value="MBC5728947.1"/>
    <property type="molecule type" value="Genomic_DNA"/>
</dbReference>
<comment type="catalytic activity">
    <reaction evidence="11">
        <text>(S)-dihydroorotate + A = orotate + AH2</text>
        <dbReference type="Rhea" id="RHEA:18073"/>
        <dbReference type="ChEBI" id="CHEBI:13193"/>
        <dbReference type="ChEBI" id="CHEBI:17499"/>
        <dbReference type="ChEBI" id="CHEBI:30839"/>
        <dbReference type="ChEBI" id="CHEBI:30864"/>
    </reaction>
</comment>
<comment type="pathway">
    <text evidence="3">Pyrimidine metabolism; UMP biosynthesis via de novo pathway; orotate from (S)-dihydroorotate (NAD(+) route): step 1/1.</text>
</comment>
<evidence type="ECO:0000256" key="3">
    <source>
        <dbReference type="ARBA" id="ARBA00004715"/>
    </source>
</evidence>
<dbReference type="NCBIfam" id="NF005574">
    <property type="entry name" value="PRK07259.1"/>
    <property type="match status" value="1"/>
</dbReference>
<evidence type="ECO:0000256" key="7">
    <source>
        <dbReference type="ARBA" id="ARBA00022643"/>
    </source>
</evidence>
<evidence type="ECO:0000256" key="5">
    <source>
        <dbReference type="ARBA" id="ARBA00022490"/>
    </source>
</evidence>
<feature type="binding site" evidence="11">
    <location>
        <begin position="191"/>
        <end position="192"/>
    </location>
    <ligand>
        <name>substrate</name>
    </ligand>
</feature>
<dbReference type="InterPro" id="IPR049622">
    <property type="entry name" value="Dihydroorotate_DH_I"/>
</dbReference>
<feature type="binding site" evidence="11">
    <location>
        <position position="126"/>
    </location>
    <ligand>
        <name>substrate</name>
    </ligand>
</feature>
<dbReference type="InterPro" id="IPR024920">
    <property type="entry name" value="Dihydroorotate_DH_1"/>
</dbReference>
<dbReference type="Pfam" id="PF01180">
    <property type="entry name" value="DHO_dh"/>
    <property type="match status" value="1"/>
</dbReference>
<protein>
    <recommendedName>
        <fullName evidence="11">Dihydroorotate dehydrogenase</fullName>
        <shortName evidence="11">DHOD</shortName>
        <shortName evidence="11">DHODase</shortName>
        <shortName evidence="11">DHOdehase</shortName>
        <ecNumber evidence="11">1.3.-.-</ecNumber>
    </recommendedName>
</protein>
<dbReference type="PIRSF" id="PIRSF000164">
    <property type="entry name" value="DHO_oxidase"/>
    <property type="match status" value="1"/>
</dbReference>
<feature type="binding site" evidence="11">
    <location>
        <position position="99"/>
    </location>
    <ligand>
        <name>FMN</name>
        <dbReference type="ChEBI" id="CHEBI:58210"/>
    </ligand>
</feature>
<dbReference type="InterPro" id="IPR012135">
    <property type="entry name" value="Dihydroorotate_DH_1_2"/>
</dbReference>
<evidence type="ECO:0000259" key="12">
    <source>
        <dbReference type="Pfam" id="PF01180"/>
    </source>
</evidence>
<feature type="binding site" evidence="11">
    <location>
        <position position="126"/>
    </location>
    <ligand>
        <name>FMN</name>
        <dbReference type="ChEBI" id="CHEBI:58210"/>
    </ligand>
</feature>
<feature type="domain" description="Dihydroorotate dehydrogenase catalytic" evidence="12">
    <location>
        <begin position="4"/>
        <end position="285"/>
    </location>
</feature>
<comment type="catalytic activity">
    <reaction evidence="10">
        <text>(S)-dihydroorotate + NAD(+) = orotate + NADH + H(+)</text>
        <dbReference type="Rhea" id="RHEA:13513"/>
        <dbReference type="ChEBI" id="CHEBI:15378"/>
        <dbReference type="ChEBI" id="CHEBI:30839"/>
        <dbReference type="ChEBI" id="CHEBI:30864"/>
        <dbReference type="ChEBI" id="CHEBI:57540"/>
        <dbReference type="ChEBI" id="CHEBI:57945"/>
        <dbReference type="EC" id="1.3.1.14"/>
    </reaction>
</comment>
<dbReference type="PROSITE" id="PS00912">
    <property type="entry name" value="DHODEHASE_2"/>
    <property type="match status" value="1"/>
</dbReference>
<dbReference type="RefSeq" id="WP_022234561.1">
    <property type="nucleotide sequence ID" value="NZ_JACOPS010000005.1"/>
</dbReference>
<keyword evidence="6 11" id="KW-0285">Flavoprotein</keyword>
<comment type="subcellular location">
    <subcellularLocation>
        <location evidence="2 11">Cytoplasm</location>
    </subcellularLocation>
</comment>
<dbReference type="InterPro" id="IPR033888">
    <property type="entry name" value="DHOD_1B"/>
</dbReference>
<dbReference type="InterPro" id="IPR050074">
    <property type="entry name" value="DHO_dehydrogenase"/>
</dbReference>
<keyword evidence="5 11" id="KW-0963">Cytoplasm</keyword>
<dbReference type="Gene3D" id="3.20.20.70">
    <property type="entry name" value="Aldolase class I"/>
    <property type="match status" value="1"/>
</dbReference>
<feature type="binding site" evidence="11">
    <location>
        <position position="216"/>
    </location>
    <ligand>
        <name>FMN</name>
        <dbReference type="ChEBI" id="CHEBI:58210"/>
    </ligand>
</feature>
<sequence length="303" mass="32227">MADLSVKIAGVEFSNPLIAASGTFGFGKEYGEFYPLSKLGGISCKGITLKRRDGNPPPRIAETPSGILNAVGLQNPGVDVFINDDLPWLKQQNTRVIANIAGNTPEEYCEMAEKLSSTDVDMIEMNISCPNVKSGGVQFGTSCESVGSITSAVRKHCTKPLIVKLSPNVTDIAEIAKSAEANGADAISMINTLTGMRIDINTKRPIIRNNTGGMSGPAVFPVAVRMVWQVSNAVKIPIIGMGGISTWQDAVEMMIAGASALQIGTVFFSDPYAPIKIAEGINEYLDKNGMKSVTELTGTIKPW</sequence>
<dbReference type="InterPro" id="IPR001295">
    <property type="entry name" value="Dihydroorotate_DH_CS"/>
</dbReference>
<evidence type="ECO:0000313" key="14">
    <source>
        <dbReference type="Proteomes" id="UP000636755"/>
    </source>
</evidence>
<comment type="cofactor">
    <cofactor evidence="11">
        <name>FMN</name>
        <dbReference type="ChEBI" id="CHEBI:58210"/>
    </cofactor>
    <text evidence="11">Binds 1 FMN per subunit.</text>
</comment>
<dbReference type="CDD" id="cd04740">
    <property type="entry name" value="DHOD_1B_like"/>
    <property type="match status" value="1"/>
</dbReference>
<dbReference type="GO" id="GO:0004589">
    <property type="term" value="F:dihydroorotate dehydrogenase (NAD+) activity"/>
    <property type="evidence" value="ECO:0007669"/>
    <property type="project" value="UniProtKB-EC"/>
</dbReference>
<evidence type="ECO:0000256" key="10">
    <source>
        <dbReference type="ARBA" id="ARBA00048996"/>
    </source>
</evidence>
<dbReference type="InterPro" id="IPR013785">
    <property type="entry name" value="Aldolase_TIM"/>
</dbReference>
<dbReference type="NCBIfam" id="TIGR01037">
    <property type="entry name" value="pyrD_sub1_fam"/>
    <property type="match status" value="1"/>
</dbReference>
<feature type="binding site" evidence="11">
    <location>
        <position position="21"/>
    </location>
    <ligand>
        <name>FMN</name>
        <dbReference type="ChEBI" id="CHEBI:58210"/>
    </ligand>
</feature>